<comment type="caution">
    <text evidence="1">The sequence shown here is derived from an EMBL/GenBank/DDBJ whole genome shotgun (WGS) entry which is preliminary data.</text>
</comment>
<dbReference type="Proteomes" id="UP001195914">
    <property type="component" value="Unassembled WGS sequence"/>
</dbReference>
<protein>
    <submittedName>
        <fullName evidence="1">Uncharacterized protein</fullName>
    </submittedName>
</protein>
<keyword evidence="2" id="KW-1185">Reference proteome</keyword>
<organism evidence="1 2">
    <name type="scientific">Babesia divergens</name>
    <dbReference type="NCBI Taxonomy" id="32595"/>
    <lineage>
        <taxon>Eukaryota</taxon>
        <taxon>Sar</taxon>
        <taxon>Alveolata</taxon>
        <taxon>Apicomplexa</taxon>
        <taxon>Aconoidasida</taxon>
        <taxon>Piroplasmida</taxon>
        <taxon>Babesiidae</taxon>
        <taxon>Babesia</taxon>
    </lineage>
</organism>
<dbReference type="EMBL" id="JAHBMH010000073">
    <property type="protein sequence ID" value="KAK1932659.1"/>
    <property type="molecule type" value="Genomic_DNA"/>
</dbReference>
<name>A0AAD9G6C9_BABDI</name>
<gene>
    <name evidence="1" type="ORF">X943_000202</name>
</gene>
<accession>A0AAD9G6C9</accession>
<proteinExistence type="predicted"/>
<reference evidence="1" key="1">
    <citation type="journal article" date="2014" name="Nucleic Acids Res.">
        <title>The evolutionary dynamics of variant antigen genes in Babesia reveal a history of genomic innovation underlying host-parasite interaction.</title>
        <authorList>
            <person name="Jackson A.P."/>
            <person name="Otto T.D."/>
            <person name="Darby A."/>
            <person name="Ramaprasad A."/>
            <person name="Xia D."/>
            <person name="Echaide I.E."/>
            <person name="Farber M."/>
            <person name="Gahlot S."/>
            <person name="Gamble J."/>
            <person name="Gupta D."/>
            <person name="Gupta Y."/>
            <person name="Jackson L."/>
            <person name="Malandrin L."/>
            <person name="Malas T.B."/>
            <person name="Moussa E."/>
            <person name="Nair M."/>
            <person name="Reid A.J."/>
            <person name="Sanders M."/>
            <person name="Sharma J."/>
            <person name="Tracey A."/>
            <person name="Quail M.A."/>
            <person name="Weir W."/>
            <person name="Wastling J.M."/>
            <person name="Hall N."/>
            <person name="Willadsen P."/>
            <person name="Lingelbach K."/>
            <person name="Shiels B."/>
            <person name="Tait A."/>
            <person name="Berriman M."/>
            <person name="Allred D.R."/>
            <person name="Pain A."/>
        </authorList>
    </citation>
    <scope>NUCLEOTIDE SEQUENCE</scope>
    <source>
        <strain evidence="1">1802A</strain>
    </source>
</reference>
<dbReference type="AlphaFoldDB" id="A0AAD9G6C9"/>
<evidence type="ECO:0000313" key="1">
    <source>
        <dbReference type="EMBL" id="KAK1932659.1"/>
    </source>
</evidence>
<evidence type="ECO:0000313" key="2">
    <source>
        <dbReference type="Proteomes" id="UP001195914"/>
    </source>
</evidence>
<reference evidence="1" key="2">
    <citation type="submission" date="2021-05" db="EMBL/GenBank/DDBJ databases">
        <authorList>
            <person name="Pain A."/>
        </authorList>
    </citation>
    <scope>NUCLEOTIDE SEQUENCE</scope>
    <source>
        <strain evidence="1">1802A</strain>
    </source>
</reference>
<sequence>MSHNGSLLNPDGKVRMSRIERRVIPYRTNRCLHMDRRTTTAIGLFGGIFSWFSNKLAGKWYVPPMPTGKRASSILRKHGPLQTEEETESFFETIGVRDGASLVEIGKAYENAVNTLPEDIHESLKKMFHEFLRKEFVSAFEHMESFMDRGPQAWEEYWDPTKDAFGNPVTSEFSSPEEEHKEMMERLPPQLDATKFKEYWIKNSSRFNTMLNRVDMPSRVRLTRLVEIGHVVALEFSNFTGRLVQCSSTMLPICLLGLFPQFSSLSIALQGLLASGFIFKGDHEVLLEREKNSTDPVPAAGPAPRSTPSKTLFTSLILCMHSLIGLGTCKLLSDYTSVLEYFTPQILKTACINFQFYIAALLYDTSDLTPYGHVKREEKRLSKLSETLDLIQTD</sequence>